<gene>
    <name evidence="1" type="ORF">HCN08_09720</name>
</gene>
<organism evidence="1 2">
    <name type="scientific">Actinacidiphila epipremni</name>
    <dbReference type="NCBI Taxonomy" id="2053013"/>
    <lineage>
        <taxon>Bacteria</taxon>
        <taxon>Bacillati</taxon>
        <taxon>Actinomycetota</taxon>
        <taxon>Actinomycetes</taxon>
        <taxon>Kitasatosporales</taxon>
        <taxon>Streptomycetaceae</taxon>
        <taxon>Actinacidiphila</taxon>
    </lineage>
</organism>
<evidence type="ECO:0000313" key="1">
    <source>
        <dbReference type="EMBL" id="NJP43677.1"/>
    </source>
</evidence>
<accession>A0ABX0ZMB5</accession>
<dbReference type="SUPFAM" id="SSF109854">
    <property type="entry name" value="DinB/YfiT-like putative metalloenzymes"/>
    <property type="match status" value="1"/>
</dbReference>
<proteinExistence type="predicted"/>
<comment type="caution">
    <text evidence="1">The sequence shown here is derived from an EMBL/GenBank/DDBJ whole genome shotgun (WGS) entry which is preliminary data.</text>
</comment>
<reference evidence="1 2" key="1">
    <citation type="submission" date="2020-03" db="EMBL/GenBank/DDBJ databases">
        <title>WGS of actinomycetes isolated from Thailand.</title>
        <authorList>
            <person name="Thawai C."/>
        </authorList>
    </citation>
    <scope>NUCLEOTIDE SEQUENCE [LARGE SCALE GENOMIC DNA]</scope>
    <source>
        <strain evidence="1 2">PRB2-1</strain>
    </source>
</reference>
<protein>
    <submittedName>
        <fullName evidence="1">DinB family protein</fullName>
    </submittedName>
</protein>
<dbReference type="EMBL" id="JAATEJ010000005">
    <property type="protein sequence ID" value="NJP43677.1"/>
    <property type="molecule type" value="Genomic_DNA"/>
</dbReference>
<dbReference type="RefSeq" id="WP_167982524.1">
    <property type="nucleotide sequence ID" value="NZ_JAATEJ010000005.1"/>
</dbReference>
<dbReference type="Gene3D" id="1.20.120.450">
    <property type="entry name" value="dinb family like domain"/>
    <property type="match status" value="1"/>
</dbReference>
<dbReference type="InterPro" id="IPR034660">
    <property type="entry name" value="DinB/YfiT-like"/>
</dbReference>
<keyword evidence="2" id="KW-1185">Reference proteome</keyword>
<sequence>MTSAAASAPGPVTADDVTEAVRLAVAALEGVPDGAWDAPAGDLAWTCWQTAEHLADDLFAYAVQIGPRRPPLTTHVPVSWRRATPDGPPGTIFVERTEGTAGLLQVLDGCGALLAAMVRVTPPQVRSHHVFGAADPEGFGAMGVVETLVHTHDLAAGLGLPPLDPPADLCARTLHRLFPGAPAEAEPWPALLWSAGRVALPGRARQEKWRWYGEPRGR</sequence>
<dbReference type="Proteomes" id="UP000734511">
    <property type="component" value="Unassembled WGS sequence"/>
</dbReference>
<evidence type="ECO:0000313" key="2">
    <source>
        <dbReference type="Proteomes" id="UP000734511"/>
    </source>
</evidence>
<name>A0ABX0ZMB5_9ACTN</name>